<gene>
    <name evidence="2" type="ORF">SDC9_207875</name>
</gene>
<reference evidence="2" key="1">
    <citation type="submission" date="2019-08" db="EMBL/GenBank/DDBJ databases">
        <authorList>
            <person name="Kucharzyk K."/>
            <person name="Murdoch R.W."/>
            <person name="Higgins S."/>
            <person name="Loffler F."/>
        </authorList>
    </citation>
    <scope>NUCLEOTIDE SEQUENCE</scope>
</reference>
<feature type="transmembrane region" description="Helical" evidence="1">
    <location>
        <begin position="84"/>
        <end position="102"/>
    </location>
</feature>
<feature type="transmembrane region" description="Helical" evidence="1">
    <location>
        <begin position="108"/>
        <end position="125"/>
    </location>
</feature>
<name>A0A645JAG7_9ZZZZ</name>
<dbReference type="EMBL" id="VSSQ01135056">
    <property type="protein sequence ID" value="MPN60150.1"/>
    <property type="molecule type" value="Genomic_DNA"/>
</dbReference>
<keyword evidence="1" id="KW-0472">Membrane</keyword>
<evidence type="ECO:0000256" key="1">
    <source>
        <dbReference type="SAM" id="Phobius"/>
    </source>
</evidence>
<feature type="transmembrane region" description="Helical" evidence="1">
    <location>
        <begin position="52"/>
        <end position="72"/>
    </location>
</feature>
<keyword evidence="1" id="KW-1133">Transmembrane helix</keyword>
<dbReference type="AlphaFoldDB" id="A0A645JAG7"/>
<protein>
    <submittedName>
        <fullName evidence="2">Uncharacterized protein</fullName>
    </submittedName>
</protein>
<comment type="caution">
    <text evidence="2">The sequence shown here is derived from an EMBL/GenBank/DDBJ whole genome shotgun (WGS) entry which is preliminary data.</text>
</comment>
<keyword evidence="1" id="KW-0812">Transmembrane</keyword>
<proteinExistence type="predicted"/>
<organism evidence="2">
    <name type="scientific">bioreactor metagenome</name>
    <dbReference type="NCBI Taxonomy" id="1076179"/>
    <lineage>
        <taxon>unclassified sequences</taxon>
        <taxon>metagenomes</taxon>
        <taxon>ecological metagenomes</taxon>
    </lineage>
</organism>
<sequence>MQYLLIAASFILLLTAVAHSILGEIMIFRKLSNGRIVPSMSAPPLKERNIRILWASWHLTSIFGLVFALAVFKVGVGAPLSVHELVCSIAIACFAGGMLVLLGTKGHHPGWISLSLASALIWYAYKATI</sequence>
<evidence type="ECO:0000313" key="2">
    <source>
        <dbReference type="EMBL" id="MPN60150.1"/>
    </source>
</evidence>
<accession>A0A645JAG7</accession>